<keyword evidence="4" id="KW-0012">Acyltransferase</keyword>
<protein>
    <submittedName>
        <fullName evidence="4">Acyltransferase</fullName>
    </submittedName>
</protein>
<dbReference type="Pfam" id="PF01757">
    <property type="entry name" value="Acyl_transf_3"/>
    <property type="match status" value="1"/>
</dbReference>
<comment type="caution">
    <text evidence="4">The sequence shown here is derived from an EMBL/GenBank/DDBJ whole genome shotgun (WGS) entry which is preliminary data.</text>
</comment>
<feature type="transmembrane region" description="Helical" evidence="2">
    <location>
        <begin position="71"/>
        <end position="91"/>
    </location>
</feature>
<feature type="transmembrane region" description="Helical" evidence="2">
    <location>
        <begin position="143"/>
        <end position="165"/>
    </location>
</feature>
<gene>
    <name evidence="4" type="ORF">HAV22_20240</name>
</gene>
<evidence type="ECO:0000256" key="2">
    <source>
        <dbReference type="SAM" id="Phobius"/>
    </source>
</evidence>
<name>A0ABX0PHN9_9BURK</name>
<proteinExistence type="predicted"/>
<feature type="transmembrane region" description="Helical" evidence="2">
    <location>
        <begin position="320"/>
        <end position="340"/>
    </location>
</feature>
<accession>A0ABX0PHN9</accession>
<feature type="transmembrane region" description="Helical" evidence="2">
    <location>
        <begin position="363"/>
        <end position="383"/>
    </location>
</feature>
<feature type="transmembrane region" description="Helical" evidence="2">
    <location>
        <begin position="227"/>
        <end position="245"/>
    </location>
</feature>
<feature type="region of interest" description="Disordered" evidence="1">
    <location>
        <begin position="1"/>
        <end position="24"/>
    </location>
</feature>
<feature type="transmembrane region" description="Helical" evidence="2">
    <location>
        <begin position="177"/>
        <end position="207"/>
    </location>
</feature>
<dbReference type="RefSeq" id="WP_166861560.1">
    <property type="nucleotide sequence ID" value="NZ_JAAQOM010000012.1"/>
</dbReference>
<reference evidence="4 5" key="1">
    <citation type="submission" date="2020-03" db="EMBL/GenBank/DDBJ databases">
        <title>Genome sequence of strain Massilia sp. TW-1.</title>
        <authorList>
            <person name="Chaudhary D.K."/>
        </authorList>
    </citation>
    <scope>NUCLEOTIDE SEQUENCE [LARGE SCALE GENOMIC DNA]</scope>
    <source>
        <strain evidence="4 5">TW-1</strain>
    </source>
</reference>
<feature type="transmembrane region" description="Helical" evidence="2">
    <location>
        <begin position="35"/>
        <end position="51"/>
    </location>
</feature>
<keyword evidence="2" id="KW-1133">Transmembrane helix</keyword>
<evidence type="ECO:0000313" key="4">
    <source>
        <dbReference type="EMBL" id="NIA55968.1"/>
    </source>
</evidence>
<feature type="domain" description="Acyltransferase 3" evidence="3">
    <location>
        <begin position="33"/>
        <end position="381"/>
    </location>
</feature>
<sequence length="401" mass="45250">MRDARATLEVPESRDEHRPGARDARQPARYYRPELDVLRFIAFMFVFMTHRTDLAPIDQAQHPWLHAFAQIGVYGVPVFFLLSAFLITELLERERDASGGIDVRAFYVRRILRIWPLYFLVFFGLVLLNRVLPGAGADSPAKWLSFMLFAGNWYITLNGWIEYPVNPMWSLSVEEQFYIVIPCLAMLGRRALVAVNLAVLAVSYAVIVHYARGFTPTSGFSGQWTNSFVHFQFFAGGMLLALVLRGRQPNWDIATRCAVLALAVAAWLVASAVFGIKADVPRSTVPESLAGWPLVLAGAALMLVGVLGMPRRFLPAPLIYLGRISYGLYLTHIFFFWLVYDKFKPELTRACDAVGLGAWRDTIGTLLAFAGTVLLASLLYRTVEMPFLRLKRRFTFVPSRD</sequence>
<evidence type="ECO:0000256" key="1">
    <source>
        <dbReference type="SAM" id="MobiDB-lite"/>
    </source>
</evidence>
<dbReference type="InterPro" id="IPR050879">
    <property type="entry name" value="Acyltransferase_3"/>
</dbReference>
<evidence type="ECO:0000313" key="5">
    <source>
        <dbReference type="Proteomes" id="UP000716322"/>
    </source>
</evidence>
<evidence type="ECO:0000259" key="3">
    <source>
        <dbReference type="Pfam" id="PF01757"/>
    </source>
</evidence>
<organism evidence="4 5">
    <name type="scientific">Telluria antibiotica</name>
    <dbReference type="NCBI Taxonomy" id="2717319"/>
    <lineage>
        <taxon>Bacteria</taxon>
        <taxon>Pseudomonadati</taxon>
        <taxon>Pseudomonadota</taxon>
        <taxon>Betaproteobacteria</taxon>
        <taxon>Burkholderiales</taxon>
        <taxon>Oxalobacteraceae</taxon>
        <taxon>Telluria group</taxon>
        <taxon>Telluria</taxon>
    </lineage>
</organism>
<keyword evidence="5" id="KW-1185">Reference proteome</keyword>
<dbReference type="PANTHER" id="PTHR23028">
    <property type="entry name" value="ACETYLTRANSFERASE"/>
    <property type="match status" value="1"/>
</dbReference>
<dbReference type="EMBL" id="JAAQOM010000012">
    <property type="protein sequence ID" value="NIA55968.1"/>
    <property type="molecule type" value="Genomic_DNA"/>
</dbReference>
<feature type="transmembrane region" description="Helical" evidence="2">
    <location>
        <begin position="257"/>
        <end position="278"/>
    </location>
</feature>
<dbReference type="GO" id="GO:0016746">
    <property type="term" value="F:acyltransferase activity"/>
    <property type="evidence" value="ECO:0007669"/>
    <property type="project" value="UniProtKB-KW"/>
</dbReference>
<dbReference type="Proteomes" id="UP000716322">
    <property type="component" value="Unassembled WGS sequence"/>
</dbReference>
<dbReference type="InterPro" id="IPR002656">
    <property type="entry name" value="Acyl_transf_3_dom"/>
</dbReference>
<keyword evidence="2" id="KW-0472">Membrane</keyword>
<feature type="transmembrane region" description="Helical" evidence="2">
    <location>
        <begin position="112"/>
        <end position="131"/>
    </location>
</feature>
<dbReference type="PANTHER" id="PTHR23028:SF53">
    <property type="entry name" value="ACYL_TRANSF_3 DOMAIN-CONTAINING PROTEIN"/>
    <property type="match status" value="1"/>
</dbReference>
<keyword evidence="2" id="KW-0812">Transmembrane</keyword>
<keyword evidence="4" id="KW-0808">Transferase</keyword>
<feature type="transmembrane region" description="Helical" evidence="2">
    <location>
        <begin position="290"/>
        <end position="308"/>
    </location>
</feature>